<gene>
    <name evidence="1" type="ORF">NON19_12080</name>
</gene>
<comment type="caution">
    <text evidence="1">The sequence shown here is derived from an EMBL/GenBank/DDBJ whole genome shotgun (WGS) entry which is preliminary data.</text>
</comment>
<proteinExistence type="predicted"/>
<reference evidence="1 2" key="1">
    <citation type="submission" date="2022-06" db="EMBL/GenBank/DDBJ databases">
        <title>Draft genome sequence of type strain Streptomyces rubrisoli DSM 42083.</title>
        <authorList>
            <person name="Duangmal K."/>
            <person name="Klaysubun C."/>
        </authorList>
    </citation>
    <scope>NUCLEOTIDE SEQUENCE [LARGE SCALE GENOMIC DNA]</scope>
    <source>
        <strain evidence="1 2">DSM 42083</strain>
    </source>
</reference>
<organism evidence="1 2">
    <name type="scientific">Streptantibioticus rubrisoli</name>
    <dbReference type="NCBI Taxonomy" id="1387313"/>
    <lineage>
        <taxon>Bacteria</taxon>
        <taxon>Bacillati</taxon>
        <taxon>Actinomycetota</taxon>
        <taxon>Actinomycetes</taxon>
        <taxon>Kitasatosporales</taxon>
        <taxon>Streptomycetaceae</taxon>
        <taxon>Streptantibioticus</taxon>
    </lineage>
</organism>
<name>A0ABT1PBJ2_9ACTN</name>
<evidence type="ECO:0000313" key="1">
    <source>
        <dbReference type="EMBL" id="MCQ4042746.1"/>
    </source>
</evidence>
<keyword evidence="2" id="KW-1185">Reference proteome</keyword>
<evidence type="ECO:0000313" key="2">
    <source>
        <dbReference type="Proteomes" id="UP001206206"/>
    </source>
</evidence>
<dbReference type="Proteomes" id="UP001206206">
    <property type="component" value="Unassembled WGS sequence"/>
</dbReference>
<sequence>MSCYHDVPVERCVRIDEGVDAPVGASPLVEGTAQSAEVCRGAALGGQGGGC</sequence>
<accession>A0ABT1PBJ2</accession>
<protein>
    <submittedName>
        <fullName evidence="1">Uncharacterized protein</fullName>
    </submittedName>
</protein>
<dbReference type="EMBL" id="JANFNH010000009">
    <property type="protein sequence ID" value="MCQ4042746.1"/>
    <property type="molecule type" value="Genomic_DNA"/>
</dbReference>